<evidence type="ECO:0000256" key="8">
    <source>
        <dbReference type="ARBA" id="ARBA00049003"/>
    </source>
</evidence>
<keyword evidence="5 11" id="KW-0547">Nucleotide-binding</keyword>
<reference evidence="14 15" key="2">
    <citation type="submission" date="2016-05" db="EMBL/GenBank/DDBJ databases">
        <title>Lineage-specific infection strategies underlie the spectrum of fungal disease in amphibians.</title>
        <authorList>
            <person name="Cuomo C.A."/>
            <person name="Farrer R.A."/>
            <person name="James T."/>
            <person name="Longcore J."/>
            <person name="Birren B."/>
        </authorList>
    </citation>
    <scope>NUCLEOTIDE SEQUENCE [LARGE SCALE GENOMIC DNA]</scope>
    <source>
        <strain evidence="14 15">JEL423</strain>
    </source>
</reference>
<evidence type="ECO:0000313" key="15">
    <source>
        <dbReference type="Proteomes" id="UP000077115"/>
    </source>
</evidence>
<comment type="catalytic activity">
    <reaction evidence="10">
        <text>L-tyrosyl-[protein] + ATP = O-phospho-L-tyrosyl-[protein] + ADP + H(+)</text>
        <dbReference type="Rhea" id="RHEA:10596"/>
        <dbReference type="Rhea" id="RHEA-COMP:10136"/>
        <dbReference type="Rhea" id="RHEA-COMP:20101"/>
        <dbReference type="ChEBI" id="CHEBI:15378"/>
        <dbReference type="ChEBI" id="CHEBI:30616"/>
        <dbReference type="ChEBI" id="CHEBI:46858"/>
        <dbReference type="ChEBI" id="CHEBI:61978"/>
        <dbReference type="ChEBI" id="CHEBI:456216"/>
        <dbReference type="EC" id="2.7.12.1"/>
    </reaction>
</comment>
<accession>A0A177WUN3</accession>
<dbReference type="PROSITE" id="PS00107">
    <property type="entry name" value="PROTEIN_KINASE_ATP"/>
    <property type="match status" value="1"/>
</dbReference>
<dbReference type="EMBL" id="DS022310">
    <property type="protein sequence ID" value="OAJ43606.1"/>
    <property type="molecule type" value="Genomic_DNA"/>
</dbReference>
<dbReference type="SMART" id="SM00220">
    <property type="entry name" value="S_TKc"/>
    <property type="match status" value="1"/>
</dbReference>
<dbReference type="InterPro" id="IPR050494">
    <property type="entry name" value="Ser_Thr_dual-spec_kinase"/>
</dbReference>
<keyword evidence="6" id="KW-0418">Kinase</keyword>
<dbReference type="EC" id="2.7.12.1" evidence="2"/>
<feature type="compositionally biased region" description="Basic and acidic residues" evidence="12">
    <location>
        <begin position="582"/>
        <end position="591"/>
    </location>
</feature>
<evidence type="ECO:0000313" key="14">
    <source>
        <dbReference type="EMBL" id="OAJ43606.1"/>
    </source>
</evidence>
<evidence type="ECO:0000256" key="7">
    <source>
        <dbReference type="ARBA" id="ARBA00022840"/>
    </source>
</evidence>
<dbReference type="eggNOG" id="KOG0667">
    <property type="taxonomic scope" value="Eukaryota"/>
</dbReference>
<comment type="catalytic activity">
    <reaction evidence="9">
        <text>L-threonyl-[protein] + ATP = O-phospho-L-threonyl-[protein] + ADP + H(+)</text>
        <dbReference type="Rhea" id="RHEA:46608"/>
        <dbReference type="Rhea" id="RHEA-COMP:11060"/>
        <dbReference type="Rhea" id="RHEA-COMP:11605"/>
        <dbReference type="ChEBI" id="CHEBI:15378"/>
        <dbReference type="ChEBI" id="CHEBI:30013"/>
        <dbReference type="ChEBI" id="CHEBI:30616"/>
        <dbReference type="ChEBI" id="CHEBI:61977"/>
        <dbReference type="ChEBI" id="CHEBI:456216"/>
        <dbReference type="EC" id="2.7.12.1"/>
    </reaction>
</comment>
<feature type="binding site" evidence="11">
    <location>
        <position position="166"/>
    </location>
    <ligand>
        <name>ATP</name>
        <dbReference type="ChEBI" id="CHEBI:30616"/>
    </ligand>
</feature>
<gene>
    <name evidence="14" type="ORF">BDEG_26950</name>
</gene>
<dbReference type="InterPro" id="IPR011009">
    <property type="entry name" value="Kinase-like_dom_sf"/>
</dbReference>
<dbReference type="PROSITE" id="PS50011">
    <property type="entry name" value="PROTEIN_KINASE_DOM"/>
    <property type="match status" value="1"/>
</dbReference>
<dbReference type="CDD" id="cd14210">
    <property type="entry name" value="PKc_DYRK"/>
    <property type="match status" value="1"/>
</dbReference>
<dbReference type="STRING" id="403673.A0A177WUN3"/>
<evidence type="ECO:0000259" key="13">
    <source>
        <dbReference type="PROSITE" id="PS50011"/>
    </source>
</evidence>
<evidence type="ECO:0000256" key="12">
    <source>
        <dbReference type="SAM" id="MobiDB-lite"/>
    </source>
</evidence>
<feature type="region of interest" description="Disordered" evidence="12">
    <location>
        <begin position="563"/>
        <end position="595"/>
    </location>
</feature>
<sequence>MLSKNTDHNYYAVSNPPAVNTIPSKTDADSSCTTNRTPKSNSVRLPLTPEVTVKQFKSLLTAHELVEIHDFPEIYFAGAQKIEKVGGSKRRTGADLAETWNIEGTAKDRDGSVCNSGFDDTHGDLYLTRHDHICYRYEILSLLGKGSFGQVIKCYDHKTKTNVALKIIRNKKRFEKQGAIEVKVLERIRQEDPENNLSLIHIFEHFYFRGHLCLTFELLGTNLYEWLKAGSFKGVHLGVIHGFAKQILNCLNALVNVKIVHCDLKPENILLRDVTYLQHSRFDSNSTSSSSASSRSVMSSRIPQGFDSLHPKYNIKVIDFGSSCFENERLYTYVQSRFYRSPEVILGIPYHMSIDMWSMGCILAELYTGYPLFPGENEQEQLACIMEIKGVPPLSVLSQGTRTKVFFDSRNQPILVPNSKGKKRKPSTKTLSSVLKCTDMAFLDFLDQCLSWDASTRIKPHEAINHPFITGVRFIPVIPEIPVSSTYSRATPKTASAAPKHTTSVISTSSAIETGSTYVSRMTGKVSDNHLSTGRIKYSSLSTLPSTAATATRSARIMTAPAAEKTSEQQHMTTHKHIQQQSREHNNESHTLRTRASFDYTQISRSMLPSVASAYQRKNDGLKSMNQAQPYQNGDLPVHTFGTAGLSTHGYSATTQTTYPGSHCSNIDTMNLNYTKDTAHTTHSANGSGNMTYSQQQADASMCSTDSLPPIMYTVSTDSTARAAVPSDQRRHTLQSSLAARKPRLHLSKMDHGGQAAGGLAASGTVYMNTSGIKVSGNDTQKMATARKSSTRLIREGAAALASSSRTWK</sequence>
<evidence type="ECO:0000256" key="6">
    <source>
        <dbReference type="ARBA" id="ARBA00022777"/>
    </source>
</evidence>
<dbReference type="PANTHER" id="PTHR24058">
    <property type="entry name" value="DUAL SPECIFICITY PROTEIN KINASE"/>
    <property type="match status" value="1"/>
</dbReference>
<dbReference type="PANTHER" id="PTHR24058:SF22">
    <property type="entry name" value="DUAL SPECIFICITY TYROSINE-PHOSPHORYLATION-REGULATED KINASE 4"/>
    <property type="match status" value="1"/>
</dbReference>
<evidence type="ECO:0000256" key="10">
    <source>
        <dbReference type="ARBA" id="ARBA00051680"/>
    </source>
</evidence>
<dbReference type="Gene3D" id="1.10.510.10">
    <property type="entry name" value="Transferase(Phosphotransferase) domain 1"/>
    <property type="match status" value="1"/>
</dbReference>
<proteinExistence type="inferred from homology"/>
<dbReference type="GO" id="GO:0005737">
    <property type="term" value="C:cytoplasm"/>
    <property type="evidence" value="ECO:0007669"/>
    <property type="project" value="TreeGrafter"/>
</dbReference>
<dbReference type="Pfam" id="PF00069">
    <property type="entry name" value="Pkinase"/>
    <property type="match status" value="1"/>
</dbReference>
<dbReference type="GO" id="GO:0004712">
    <property type="term" value="F:protein serine/threonine/tyrosine kinase activity"/>
    <property type="evidence" value="ECO:0007669"/>
    <property type="project" value="UniProtKB-EC"/>
</dbReference>
<evidence type="ECO:0000256" key="5">
    <source>
        <dbReference type="ARBA" id="ARBA00022741"/>
    </source>
</evidence>
<dbReference type="GO" id="GO:0004674">
    <property type="term" value="F:protein serine/threonine kinase activity"/>
    <property type="evidence" value="ECO:0007669"/>
    <property type="project" value="UniProtKB-KW"/>
</dbReference>
<dbReference type="Gene3D" id="3.30.10.30">
    <property type="entry name" value="DYRK"/>
    <property type="match status" value="1"/>
</dbReference>
<dbReference type="InterPro" id="IPR017441">
    <property type="entry name" value="Protein_kinase_ATP_BS"/>
</dbReference>
<dbReference type="InterPro" id="IPR008271">
    <property type="entry name" value="Ser/Thr_kinase_AS"/>
</dbReference>
<feature type="domain" description="Protein kinase" evidence="13">
    <location>
        <begin position="137"/>
        <end position="469"/>
    </location>
</feature>
<protein>
    <recommendedName>
        <fullName evidence="2">dual-specificity kinase</fullName>
        <ecNumber evidence="2">2.7.12.1</ecNumber>
    </recommendedName>
</protein>
<keyword evidence="3" id="KW-0723">Serine/threonine-protein kinase</keyword>
<feature type="region of interest" description="Disordered" evidence="12">
    <location>
        <begin position="14"/>
        <end position="43"/>
    </location>
</feature>
<dbReference type="SUPFAM" id="SSF56112">
    <property type="entry name" value="Protein kinase-like (PK-like)"/>
    <property type="match status" value="1"/>
</dbReference>
<dbReference type="OrthoDB" id="9332038at2759"/>
<dbReference type="PROSITE" id="PS00108">
    <property type="entry name" value="PROTEIN_KINASE_ST"/>
    <property type="match status" value="1"/>
</dbReference>
<evidence type="ECO:0000256" key="11">
    <source>
        <dbReference type="PROSITE-ProRule" id="PRU10141"/>
    </source>
</evidence>
<evidence type="ECO:0000256" key="1">
    <source>
        <dbReference type="ARBA" id="ARBA00008867"/>
    </source>
</evidence>
<comment type="similarity">
    <text evidence="1">Belongs to the protein kinase superfamily. CMGC Ser/Thr protein kinase family. MNB/DYRK subfamily.</text>
</comment>
<name>A0A177WUN3_BATDL</name>
<evidence type="ECO:0000256" key="2">
    <source>
        <dbReference type="ARBA" id="ARBA00013203"/>
    </source>
</evidence>
<comment type="catalytic activity">
    <reaction evidence="8">
        <text>L-seryl-[protein] + ATP = O-phospho-L-seryl-[protein] + ADP + H(+)</text>
        <dbReference type="Rhea" id="RHEA:17989"/>
        <dbReference type="Rhea" id="RHEA-COMP:9863"/>
        <dbReference type="Rhea" id="RHEA-COMP:11604"/>
        <dbReference type="ChEBI" id="CHEBI:15378"/>
        <dbReference type="ChEBI" id="CHEBI:29999"/>
        <dbReference type="ChEBI" id="CHEBI:30616"/>
        <dbReference type="ChEBI" id="CHEBI:83421"/>
        <dbReference type="ChEBI" id="CHEBI:456216"/>
        <dbReference type="EC" id="2.7.12.1"/>
    </reaction>
</comment>
<keyword evidence="7 11" id="KW-0067">ATP-binding</keyword>
<keyword evidence="4" id="KW-0808">Transferase</keyword>
<reference evidence="14 15" key="1">
    <citation type="submission" date="2006-10" db="EMBL/GenBank/DDBJ databases">
        <title>The Genome Sequence of Batrachochytrium dendrobatidis JEL423.</title>
        <authorList>
            <consortium name="The Broad Institute Genome Sequencing Platform"/>
            <person name="Birren B."/>
            <person name="Lander E."/>
            <person name="Galagan J."/>
            <person name="Cuomo C."/>
            <person name="Devon K."/>
            <person name="Jaffe D."/>
            <person name="Butler J."/>
            <person name="Alvarez P."/>
            <person name="Gnerre S."/>
            <person name="Grabherr M."/>
            <person name="Kleber M."/>
            <person name="Mauceli E."/>
            <person name="Brockman W."/>
            <person name="Young S."/>
            <person name="LaButti K."/>
            <person name="Sykes S."/>
            <person name="DeCaprio D."/>
            <person name="Crawford M."/>
            <person name="Koehrsen M."/>
            <person name="Engels R."/>
            <person name="Montgomery P."/>
            <person name="Pearson M."/>
            <person name="Howarth C."/>
            <person name="Larson L."/>
            <person name="White J."/>
            <person name="O'Leary S."/>
            <person name="Kodira C."/>
            <person name="Zeng Q."/>
            <person name="Yandava C."/>
            <person name="Alvarado L."/>
            <person name="Longcore J."/>
            <person name="James T."/>
        </authorList>
    </citation>
    <scope>NUCLEOTIDE SEQUENCE [LARGE SCALE GENOMIC DNA]</scope>
    <source>
        <strain evidence="14 15">JEL423</strain>
    </source>
</reference>
<dbReference type="InterPro" id="IPR042521">
    <property type="entry name" value="DYRK"/>
</dbReference>
<organism evidence="14 15">
    <name type="scientific">Batrachochytrium dendrobatidis (strain JEL423)</name>
    <dbReference type="NCBI Taxonomy" id="403673"/>
    <lineage>
        <taxon>Eukaryota</taxon>
        <taxon>Fungi</taxon>
        <taxon>Fungi incertae sedis</taxon>
        <taxon>Chytridiomycota</taxon>
        <taxon>Chytridiomycota incertae sedis</taxon>
        <taxon>Chytridiomycetes</taxon>
        <taxon>Rhizophydiales</taxon>
        <taxon>Rhizophydiales incertae sedis</taxon>
        <taxon>Batrachochytrium</taxon>
    </lineage>
</organism>
<dbReference type="Gene3D" id="3.30.200.20">
    <property type="entry name" value="Phosphorylase Kinase, domain 1"/>
    <property type="match status" value="1"/>
</dbReference>
<dbReference type="VEuPathDB" id="FungiDB:BDEG_26950"/>
<dbReference type="GO" id="GO:0005524">
    <property type="term" value="F:ATP binding"/>
    <property type="evidence" value="ECO:0007669"/>
    <property type="project" value="UniProtKB-UniRule"/>
</dbReference>
<feature type="compositionally biased region" description="Polar residues" evidence="12">
    <location>
        <begin position="17"/>
        <end position="43"/>
    </location>
</feature>
<dbReference type="AlphaFoldDB" id="A0A177WUN3"/>
<dbReference type="InterPro" id="IPR000719">
    <property type="entry name" value="Prot_kinase_dom"/>
</dbReference>
<evidence type="ECO:0000256" key="4">
    <source>
        <dbReference type="ARBA" id="ARBA00022679"/>
    </source>
</evidence>
<dbReference type="Proteomes" id="UP000077115">
    <property type="component" value="Unassembled WGS sequence"/>
</dbReference>
<dbReference type="GO" id="GO:0005856">
    <property type="term" value="C:cytoskeleton"/>
    <property type="evidence" value="ECO:0007669"/>
    <property type="project" value="TreeGrafter"/>
</dbReference>
<evidence type="ECO:0000256" key="3">
    <source>
        <dbReference type="ARBA" id="ARBA00022527"/>
    </source>
</evidence>
<evidence type="ECO:0000256" key="9">
    <source>
        <dbReference type="ARBA" id="ARBA00049308"/>
    </source>
</evidence>